<name>A0A1W1WBI1_SULTA</name>
<dbReference type="Pfam" id="PF04025">
    <property type="entry name" value="RemA-like"/>
    <property type="match status" value="1"/>
</dbReference>
<reference evidence="2" key="1">
    <citation type="submission" date="2017-04" db="EMBL/GenBank/DDBJ databases">
        <authorList>
            <person name="Varghese N."/>
            <person name="Submissions S."/>
        </authorList>
    </citation>
    <scope>NUCLEOTIDE SEQUENCE [LARGE SCALE GENOMIC DNA]</scope>
    <source>
        <strain evidence="2">DSM 9293</strain>
    </source>
</reference>
<sequence length="92" mass="10323">MYLHIGHDMMIDAEAIIAILNKNLMDYSPEVRQMIHRFYAEGQLQGDLNDAKSLIFTSNGVILSNISPATLYKRAGRTSSKEGTGSVWYTEI</sequence>
<accession>A0A1W1WBI1</accession>
<protein>
    <recommendedName>
        <fullName evidence="3">DUF370 domain-containing protein</fullName>
    </recommendedName>
</protein>
<dbReference type="RefSeq" id="WP_084660963.1">
    <property type="nucleotide sequence ID" value="NZ_FWWY01000001.1"/>
</dbReference>
<dbReference type="InterPro" id="IPR007169">
    <property type="entry name" value="RemA-like"/>
</dbReference>
<gene>
    <name evidence="1" type="ORF">SAMN00768000_1154</name>
</gene>
<proteinExistence type="predicted"/>
<evidence type="ECO:0000313" key="1">
    <source>
        <dbReference type="EMBL" id="SMC03575.1"/>
    </source>
</evidence>
<evidence type="ECO:0008006" key="3">
    <source>
        <dbReference type="Google" id="ProtNLM"/>
    </source>
</evidence>
<dbReference type="AlphaFoldDB" id="A0A1W1WBI1"/>
<keyword evidence="2" id="KW-1185">Reference proteome</keyword>
<organism evidence="1 2">
    <name type="scientific">Sulfobacillus thermosulfidooxidans (strain DSM 9293 / VKM B-1269 / AT-1)</name>
    <dbReference type="NCBI Taxonomy" id="929705"/>
    <lineage>
        <taxon>Bacteria</taxon>
        <taxon>Bacillati</taxon>
        <taxon>Bacillota</taxon>
        <taxon>Clostridia</taxon>
        <taxon>Eubacteriales</taxon>
        <taxon>Clostridiales Family XVII. Incertae Sedis</taxon>
        <taxon>Sulfobacillus</taxon>
    </lineage>
</organism>
<dbReference type="EMBL" id="FWWY01000001">
    <property type="protein sequence ID" value="SMC03575.1"/>
    <property type="molecule type" value="Genomic_DNA"/>
</dbReference>
<evidence type="ECO:0000313" key="2">
    <source>
        <dbReference type="Proteomes" id="UP000192660"/>
    </source>
</evidence>
<dbReference type="NCBIfam" id="NF046065">
    <property type="entry name" value="MtxRegRemB"/>
    <property type="match status" value="1"/>
</dbReference>
<dbReference type="OrthoDB" id="9811390at2"/>
<dbReference type="Proteomes" id="UP000192660">
    <property type="component" value="Unassembled WGS sequence"/>
</dbReference>
<dbReference type="STRING" id="28034.BFX07_04085"/>